<evidence type="ECO:0000259" key="3">
    <source>
        <dbReference type="PROSITE" id="PS50942"/>
    </source>
</evidence>
<feature type="region of interest" description="Disordered" evidence="2">
    <location>
        <begin position="430"/>
        <end position="467"/>
    </location>
</feature>
<dbReference type="HOGENOM" id="CLU_514795_0_0_1"/>
<dbReference type="Gene3D" id="1.25.40.90">
    <property type="match status" value="1"/>
</dbReference>
<dbReference type="SMART" id="SM00273">
    <property type="entry name" value="ENTH"/>
    <property type="match status" value="1"/>
</dbReference>
<organism evidence="4 5">
    <name type="scientific">Botryobasidium botryosum (strain FD-172 SS1)</name>
    <dbReference type="NCBI Taxonomy" id="930990"/>
    <lineage>
        <taxon>Eukaryota</taxon>
        <taxon>Fungi</taxon>
        <taxon>Dikarya</taxon>
        <taxon>Basidiomycota</taxon>
        <taxon>Agaricomycotina</taxon>
        <taxon>Agaricomycetes</taxon>
        <taxon>Cantharellales</taxon>
        <taxon>Botryobasidiaceae</taxon>
        <taxon>Botryobasidium</taxon>
    </lineage>
</organism>
<feature type="region of interest" description="Disordered" evidence="2">
    <location>
        <begin position="313"/>
        <end position="368"/>
    </location>
</feature>
<evidence type="ECO:0000256" key="2">
    <source>
        <dbReference type="SAM" id="MobiDB-lite"/>
    </source>
</evidence>
<dbReference type="PANTHER" id="PTHR10407">
    <property type="entry name" value="HUNTINGTIN INTERACTING PROTEIN 1"/>
    <property type="match status" value="1"/>
</dbReference>
<gene>
    <name evidence="4" type="ORF">BOTBODRAFT_27184</name>
</gene>
<feature type="coiled-coil region" evidence="1">
    <location>
        <begin position="380"/>
        <end position="428"/>
    </location>
</feature>
<accession>A0A067MYI6</accession>
<protein>
    <recommendedName>
        <fullName evidence="3">ENTH domain-containing protein</fullName>
    </recommendedName>
</protein>
<dbReference type="AlphaFoldDB" id="A0A067MYI6"/>
<name>A0A067MYI6_BOTB1</name>
<feature type="compositionally biased region" description="Pro residues" evidence="2">
    <location>
        <begin position="446"/>
        <end position="456"/>
    </location>
</feature>
<dbReference type="InterPro" id="IPR030224">
    <property type="entry name" value="Sla2_fam"/>
</dbReference>
<reference evidence="5" key="1">
    <citation type="journal article" date="2014" name="Proc. Natl. Acad. Sci. U.S.A.">
        <title>Extensive sampling of basidiomycete genomes demonstrates inadequacy of the white-rot/brown-rot paradigm for wood decay fungi.</title>
        <authorList>
            <person name="Riley R."/>
            <person name="Salamov A.A."/>
            <person name="Brown D.W."/>
            <person name="Nagy L.G."/>
            <person name="Floudas D."/>
            <person name="Held B.W."/>
            <person name="Levasseur A."/>
            <person name="Lombard V."/>
            <person name="Morin E."/>
            <person name="Otillar R."/>
            <person name="Lindquist E.A."/>
            <person name="Sun H."/>
            <person name="LaButti K.M."/>
            <person name="Schmutz J."/>
            <person name="Jabbour D."/>
            <person name="Luo H."/>
            <person name="Baker S.E."/>
            <person name="Pisabarro A.G."/>
            <person name="Walton J.D."/>
            <person name="Blanchette R.A."/>
            <person name="Henrissat B."/>
            <person name="Martin F."/>
            <person name="Cullen D."/>
            <person name="Hibbett D.S."/>
            <person name="Grigoriev I.V."/>
        </authorList>
    </citation>
    <scope>NUCLEOTIDE SEQUENCE [LARGE SCALE GENOMIC DNA]</scope>
    <source>
        <strain evidence="5">FD-172 SS1</strain>
    </source>
</reference>
<dbReference type="InterPro" id="IPR013809">
    <property type="entry name" value="ENTH"/>
</dbReference>
<evidence type="ECO:0000313" key="5">
    <source>
        <dbReference type="Proteomes" id="UP000027195"/>
    </source>
</evidence>
<dbReference type="Proteomes" id="UP000027195">
    <property type="component" value="Unassembled WGS sequence"/>
</dbReference>
<dbReference type="GO" id="GO:0006897">
    <property type="term" value="P:endocytosis"/>
    <property type="evidence" value="ECO:0007669"/>
    <property type="project" value="InterPro"/>
</dbReference>
<dbReference type="PROSITE" id="PS50942">
    <property type="entry name" value="ENTH"/>
    <property type="match status" value="1"/>
</dbReference>
<feature type="domain" description="ENTH" evidence="3">
    <location>
        <begin position="47"/>
        <end position="181"/>
    </location>
</feature>
<evidence type="ECO:0000256" key="1">
    <source>
        <dbReference type="SAM" id="Coils"/>
    </source>
</evidence>
<dbReference type="InterPro" id="IPR008942">
    <property type="entry name" value="ENTH_VHS"/>
</dbReference>
<feature type="region of interest" description="Disordered" evidence="2">
    <location>
        <begin position="507"/>
        <end position="529"/>
    </location>
</feature>
<dbReference type="EMBL" id="KL198018">
    <property type="protein sequence ID" value="KDQ19755.1"/>
    <property type="molecule type" value="Genomic_DNA"/>
</dbReference>
<evidence type="ECO:0000313" key="4">
    <source>
        <dbReference type="EMBL" id="KDQ19755.1"/>
    </source>
</evidence>
<feature type="compositionally biased region" description="Low complexity" evidence="2">
    <location>
        <begin position="22"/>
        <end position="41"/>
    </location>
</feature>
<dbReference type="GO" id="GO:0007015">
    <property type="term" value="P:actin filament organization"/>
    <property type="evidence" value="ECO:0007669"/>
    <property type="project" value="TreeGrafter"/>
</dbReference>
<keyword evidence="5" id="KW-1185">Reference proteome</keyword>
<dbReference type="InterPro" id="IPR011417">
    <property type="entry name" value="ANTH_dom"/>
</dbReference>
<dbReference type="STRING" id="930990.A0A067MYI6"/>
<dbReference type="GO" id="GO:0032051">
    <property type="term" value="F:clathrin light chain binding"/>
    <property type="evidence" value="ECO:0007669"/>
    <property type="project" value="TreeGrafter"/>
</dbReference>
<proteinExistence type="predicted"/>
<dbReference type="GO" id="GO:0051015">
    <property type="term" value="F:actin filament binding"/>
    <property type="evidence" value="ECO:0007669"/>
    <property type="project" value="TreeGrafter"/>
</dbReference>
<dbReference type="Pfam" id="PF07651">
    <property type="entry name" value="ANTH"/>
    <property type="match status" value="1"/>
</dbReference>
<dbReference type="GO" id="GO:0080025">
    <property type="term" value="F:phosphatidylinositol-3,5-bisphosphate binding"/>
    <property type="evidence" value="ECO:0007669"/>
    <property type="project" value="TreeGrafter"/>
</dbReference>
<dbReference type="GO" id="GO:0030864">
    <property type="term" value="C:cortical actin cytoskeleton"/>
    <property type="evidence" value="ECO:0007669"/>
    <property type="project" value="TreeGrafter"/>
</dbReference>
<dbReference type="GO" id="GO:0035615">
    <property type="term" value="F:clathrin adaptor activity"/>
    <property type="evidence" value="ECO:0007669"/>
    <property type="project" value="TreeGrafter"/>
</dbReference>
<dbReference type="GO" id="GO:0048268">
    <property type="term" value="P:clathrin coat assembly"/>
    <property type="evidence" value="ECO:0007669"/>
    <property type="project" value="TreeGrafter"/>
</dbReference>
<dbReference type="InParanoid" id="A0A067MYI6"/>
<dbReference type="GO" id="GO:0030136">
    <property type="term" value="C:clathrin-coated vesicle"/>
    <property type="evidence" value="ECO:0007669"/>
    <property type="project" value="TreeGrafter"/>
</dbReference>
<feature type="compositionally biased region" description="Low complexity" evidence="2">
    <location>
        <begin position="348"/>
        <end position="359"/>
    </location>
</feature>
<dbReference type="SUPFAM" id="SSF89009">
    <property type="entry name" value="GAT-like domain"/>
    <property type="match status" value="1"/>
</dbReference>
<feature type="region of interest" description="Disordered" evidence="2">
    <location>
        <begin position="21"/>
        <end position="47"/>
    </location>
</feature>
<sequence length="529" mass="58506">MDLFAYRRSATPMASIQNIEIPSPTRTTRTRPSAFSPRSSPVSQQSHRMEADYDLACHISRAIDDEEAAAHRDSMKGCTTYTWDHESSTRVWSTLKEALGSVPSSDIQVFKGLILTLIILQTGHPITMKEALQPDQMQMQLRTWIRADKCDVSTGYQAFSNALASFILAKLTLHQRHPLLNGLYHYNAFVSGHGAEDFDQQFVLLNDMMHLQEGIQSFASLLIRELEGKQFKSNKCVTSALAPLIKESVNIYLFMSRALGAAASRAGDRKFSEFRKRYRGQYDALKTFYSYCLSDEYLSTLVVLPKLPILMTGSTKGDQDPPPTTPSEAGSSISAAKLTITPLGRRGSPLSSPTSPATARRAAIVGDKLEAQAEKNRGIMRRQEEMITDLQNLNATLLSQILCRDKQIAELKKELSQRDRTLRDLQAEARDNAENLARGGRTLARPLPPTPTPPPLQSSLPGIGEQSTPDATIMQLRADVDRMMSLLSGGGPVQGLARSLPLRESMTPSLFRDSSPPPGYELEALPEVR</sequence>
<dbReference type="PANTHER" id="PTHR10407:SF15">
    <property type="entry name" value="HUNTINGTIN INTERACTING PROTEIN 1"/>
    <property type="match status" value="1"/>
</dbReference>
<keyword evidence="1" id="KW-0175">Coiled coil</keyword>
<dbReference type="SUPFAM" id="SSF48464">
    <property type="entry name" value="ENTH/VHS domain"/>
    <property type="match status" value="1"/>
</dbReference>
<dbReference type="GO" id="GO:0043325">
    <property type="term" value="F:phosphatidylinositol-3,4-bisphosphate binding"/>
    <property type="evidence" value="ECO:0007669"/>
    <property type="project" value="TreeGrafter"/>
</dbReference>